<evidence type="ECO:0008006" key="4">
    <source>
        <dbReference type="Google" id="ProtNLM"/>
    </source>
</evidence>
<evidence type="ECO:0000313" key="3">
    <source>
        <dbReference type="Proteomes" id="UP001518976"/>
    </source>
</evidence>
<organism evidence="2 3">
    <name type="scientific">Streptomyces spirodelae</name>
    <dbReference type="NCBI Taxonomy" id="2812904"/>
    <lineage>
        <taxon>Bacteria</taxon>
        <taxon>Bacillati</taxon>
        <taxon>Actinomycetota</taxon>
        <taxon>Actinomycetes</taxon>
        <taxon>Kitasatosporales</taxon>
        <taxon>Streptomycetaceae</taxon>
        <taxon>Streptomyces</taxon>
    </lineage>
</organism>
<comment type="caution">
    <text evidence="2">The sequence shown here is derived from an EMBL/GenBank/DDBJ whole genome shotgun (WGS) entry which is preliminary data.</text>
</comment>
<dbReference type="Proteomes" id="UP001518976">
    <property type="component" value="Unassembled WGS sequence"/>
</dbReference>
<keyword evidence="3" id="KW-1185">Reference proteome</keyword>
<dbReference type="RefSeq" id="WP_209267667.1">
    <property type="nucleotide sequence ID" value="NZ_JAFFZN010000028.1"/>
</dbReference>
<feature type="compositionally biased region" description="Pro residues" evidence="1">
    <location>
        <begin position="137"/>
        <end position="149"/>
    </location>
</feature>
<feature type="region of interest" description="Disordered" evidence="1">
    <location>
        <begin position="80"/>
        <end position="157"/>
    </location>
</feature>
<accession>A0ABS3X0I7</accession>
<evidence type="ECO:0000256" key="1">
    <source>
        <dbReference type="SAM" id="MobiDB-lite"/>
    </source>
</evidence>
<gene>
    <name evidence="2" type="ORF">JW592_26005</name>
</gene>
<reference evidence="2 3" key="1">
    <citation type="submission" date="2021-02" db="EMBL/GenBank/DDBJ databases">
        <title>Streptomyces spirodelae sp. nov., isolated from duckweed.</title>
        <authorList>
            <person name="Saimee Y."/>
            <person name="Duangmal K."/>
        </authorList>
    </citation>
    <scope>NUCLEOTIDE SEQUENCE [LARGE SCALE GENOMIC DNA]</scope>
    <source>
        <strain evidence="2 3">DW4-2</strain>
    </source>
</reference>
<name>A0ABS3X0I7_9ACTN</name>
<dbReference type="EMBL" id="JAFFZN010000028">
    <property type="protein sequence ID" value="MBO8188893.1"/>
    <property type="molecule type" value="Genomic_DNA"/>
</dbReference>
<evidence type="ECO:0000313" key="2">
    <source>
        <dbReference type="EMBL" id="MBO8188893.1"/>
    </source>
</evidence>
<sequence length="297" mass="30545">MPTMYEPAEVPAWPTYAFVVQDSGRVAVFGPLLPASERPSRASAIDAVAAAADGLGRPVRAEATEPDGTVWHLVISPDGAVGELSDGAPRAKAPKKRHAPAPAPQPGAAGPARRPEPAPVPAPAPTRAQTPAQAAPVPAPAPAPAPAPGTPDALSEAVSRLEAHAAAGRMDQALALAAQLDEYAADALGLAHPEALRVRETRARLTALAGDPVSGVRMYRDVAERWHYQGAADQAEAVADRAQELWLQIPDLATAAAAGVAMVRMRNQIPGDGGTAFATVLERQARLEAALNTGAPQ</sequence>
<proteinExistence type="predicted"/>
<feature type="compositionally biased region" description="Low complexity" evidence="1">
    <location>
        <begin position="125"/>
        <end position="136"/>
    </location>
</feature>
<protein>
    <recommendedName>
        <fullName evidence="4">Tetratricopeptide repeat protein</fullName>
    </recommendedName>
</protein>